<keyword evidence="7 17" id="KW-0812">Transmembrane</keyword>
<dbReference type="GO" id="GO:0006874">
    <property type="term" value="P:intracellular calcium ion homeostasis"/>
    <property type="evidence" value="ECO:0007669"/>
    <property type="project" value="TreeGrafter"/>
</dbReference>
<evidence type="ECO:0000256" key="14">
    <source>
        <dbReference type="ARBA" id="ARBA00023065"/>
    </source>
</evidence>
<evidence type="ECO:0000256" key="18">
    <source>
        <dbReference type="SAM" id="SignalP"/>
    </source>
</evidence>
<accession>A0AAV5ISB2</accession>
<evidence type="ECO:0000256" key="16">
    <source>
        <dbReference type="ARBA" id="ARBA00023201"/>
    </source>
</evidence>
<keyword evidence="13" id="KW-0915">Sodium</keyword>
<evidence type="ECO:0000256" key="2">
    <source>
        <dbReference type="ARBA" id="ARBA00008170"/>
    </source>
</evidence>
<dbReference type="EMBL" id="BPVZ01000018">
    <property type="protein sequence ID" value="GKV02058.1"/>
    <property type="molecule type" value="Genomic_DNA"/>
</dbReference>
<feature type="transmembrane region" description="Helical" evidence="17">
    <location>
        <begin position="65"/>
        <end position="89"/>
    </location>
</feature>
<evidence type="ECO:0000256" key="5">
    <source>
        <dbReference type="ARBA" id="ARBA00022475"/>
    </source>
</evidence>
<evidence type="ECO:0000256" key="13">
    <source>
        <dbReference type="ARBA" id="ARBA00023053"/>
    </source>
</evidence>
<keyword evidence="5" id="KW-1003">Cell membrane</keyword>
<feature type="transmembrane region" description="Helical" evidence="17">
    <location>
        <begin position="232"/>
        <end position="251"/>
    </location>
</feature>
<keyword evidence="4" id="KW-0050">Antiport</keyword>
<dbReference type="GO" id="GO:0015369">
    <property type="term" value="F:calcium:proton antiporter activity"/>
    <property type="evidence" value="ECO:0007669"/>
    <property type="project" value="TreeGrafter"/>
</dbReference>
<evidence type="ECO:0000256" key="4">
    <source>
        <dbReference type="ARBA" id="ARBA00022449"/>
    </source>
</evidence>
<dbReference type="PROSITE" id="PS50222">
    <property type="entry name" value="EF_HAND_2"/>
    <property type="match status" value="1"/>
</dbReference>
<dbReference type="InterPro" id="IPR011992">
    <property type="entry name" value="EF-hand-dom_pair"/>
</dbReference>
<keyword evidence="3" id="KW-0813">Transport</keyword>
<evidence type="ECO:0000256" key="8">
    <source>
        <dbReference type="ARBA" id="ARBA00022723"/>
    </source>
</evidence>
<feature type="transmembrane region" description="Helical" evidence="17">
    <location>
        <begin position="510"/>
        <end position="533"/>
    </location>
</feature>
<evidence type="ECO:0000256" key="6">
    <source>
        <dbReference type="ARBA" id="ARBA00022568"/>
    </source>
</evidence>
<keyword evidence="6" id="KW-0109">Calcium transport</keyword>
<dbReference type="PANTHER" id="PTHR31503">
    <property type="entry name" value="VACUOLAR CALCIUM ION TRANSPORTER"/>
    <property type="match status" value="1"/>
</dbReference>
<dbReference type="GO" id="GO:0005886">
    <property type="term" value="C:plasma membrane"/>
    <property type="evidence" value="ECO:0007669"/>
    <property type="project" value="UniProtKB-SubCell"/>
</dbReference>
<dbReference type="Pfam" id="PF13499">
    <property type="entry name" value="EF-hand_7"/>
    <property type="match status" value="1"/>
</dbReference>
<evidence type="ECO:0000256" key="9">
    <source>
        <dbReference type="ARBA" id="ARBA00022737"/>
    </source>
</evidence>
<dbReference type="Pfam" id="PF01699">
    <property type="entry name" value="Na_Ca_ex"/>
    <property type="match status" value="2"/>
</dbReference>
<evidence type="ECO:0000256" key="10">
    <source>
        <dbReference type="ARBA" id="ARBA00022837"/>
    </source>
</evidence>
<dbReference type="PANTHER" id="PTHR31503:SF36">
    <property type="entry name" value="SODIUM_CALCIUM EXCHANGER MEMBRANE REGION DOMAIN-CONTAINING PROTEIN"/>
    <property type="match status" value="1"/>
</dbReference>
<evidence type="ECO:0000259" key="19">
    <source>
        <dbReference type="PROSITE" id="PS50222"/>
    </source>
</evidence>
<feature type="transmembrane region" description="Helical" evidence="17">
    <location>
        <begin position="142"/>
        <end position="169"/>
    </location>
</feature>
<feature type="transmembrane region" description="Helical" evidence="17">
    <location>
        <begin position="203"/>
        <end position="220"/>
    </location>
</feature>
<feature type="transmembrane region" description="Helical" evidence="17">
    <location>
        <begin position="442"/>
        <end position="461"/>
    </location>
</feature>
<sequence>MPRRLLFSSSLFFLLFLLCIPAHSRRRFLFTSDLVSDGVHDLSSGSPCLLLKPFSAEESSCEQTYGFMPCTTTALGNIFLIIVYGYLMYLSATYLSKGSELLLEILGPGIIGGLFLPMLGSLPDAVLILVSGLSGTAETAQSQVSIGMGLLAGSTVMLLTVIWGSCVVVGRCDLHDSVAIDGTNTKGFSLTDTGVSTDIWTSYAAWIMAVSVIPFIVVQLPQILNSTSARNLAVLIALILSLAMLVSYCLYQDKEACFTFMISISGLSALDPEETTCLCKTQACDIRNPHEPESLKQRALGKLLTDEGEPNVEVIKKLFHTIDENHDRLLSAGELRALIVGIRFEEIDLDKDDAAIKVLKDFDTSNDYFMSEDEFLVGISKWLNEAKRVVGYSPDSGPQTFKFIQDFHLQTGREHRLLGADGEQSDEVVESVENPRWNSFKAVLMLLLGTLIAVAFADPLVDAIDNFSDATSIPTFFVSFIVLPLVTSSEAVSGIIFASRKSQRTTSLTFSMIYGAVTMNNVLSLSVFLALVYVRGLTWDFSSEVLIILIVCLVMGAFASFRTTFPLWTSLVAFILYPFSLALVCVLDYVFGWS</sequence>
<keyword evidence="14" id="KW-0406">Ion transport</keyword>
<gene>
    <name evidence="20" type="ORF">SLEP1_g14542</name>
</gene>
<evidence type="ECO:0000256" key="15">
    <source>
        <dbReference type="ARBA" id="ARBA00023136"/>
    </source>
</evidence>
<dbReference type="GO" id="GO:0005509">
    <property type="term" value="F:calcium ion binding"/>
    <property type="evidence" value="ECO:0007669"/>
    <property type="project" value="InterPro"/>
</dbReference>
<dbReference type="InterPro" id="IPR004713">
    <property type="entry name" value="CaH_exchang"/>
</dbReference>
<evidence type="ECO:0000313" key="21">
    <source>
        <dbReference type="Proteomes" id="UP001054252"/>
    </source>
</evidence>
<dbReference type="CDD" id="cd00051">
    <property type="entry name" value="EFh"/>
    <property type="match status" value="1"/>
</dbReference>
<evidence type="ECO:0000256" key="12">
    <source>
        <dbReference type="ARBA" id="ARBA00023016"/>
    </source>
</evidence>
<evidence type="ECO:0000256" key="11">
    <source>
        <dbReference type="ARBA" id="ARBA00022989"/>
    </source>
</evidence>
<keyword evidence="12" id="KW-0346">Stress response</keyword>
<keyword evidence="9" id="KW-0677">Repeat</keyword>
<comment type="caution">
    <text evidence="20">The sequence shown here is derived from an EMBL/GenBank/DDBJ whole genome shotgun (WGS) entry which is preliminary data.</text>
</comment>
<feature type="domain" description="EF-hand" evidence="19">
    <location>
        <begin position="310"/>
        <end position="345"/>
    </location>
</feature>
<dbReference type="AlphaFoldDB" id="A0AAV5ISB2"/>
<keyword evidence="16" id="KW-0739">Sodium transport</keyword>
<evidence type="ECO:0000313" key="20">
    <source>
        <dbReference type="EMBL" id="GKV02058.1"/>
    </source>
</evidence>
<keyword evidence="8" id="KW-0479">Metal-binding</keyword>
<keyword evidence="11 17" id="KW-1133">Transmembrane helix</keyword>
<evidence type="ECO:0000256" key="7">
    <source>
        <dbReference type="ARBA" id="ARBA00022692"/>
    </source>
</evidence>
<dbReference type="InterPro" id="IPR002048">
    <property type="entry name" value="EF_hand_dom"/>
</dbReference>
<reference evidence="20 21" key="1">
    <citation type="journal article" date="2021" name="Commun. Biol.">
        <title>The genome of Shorea leprosula (Dipterocarpaceae) highlights the ecological relevance of drought in aseasonal tropical rainforests.</title>
        <authorList>
            <person name="Ng K.K.S."/>
            <person name="Kobayashi M.J."/>
            <person name="Fawcett J.A."/>
            <person name="Hatakeyama M."/>
            <person name="Paape T."/>
            <person name="Ng C.H."/>
            <person name="Ang C.C."/>
            <person name="Tnah L.H."/>
            <person name="Lee C.T."/>
            <person name="Nishiyama T."/>
            <person name="Sese J."/>
            <person name="O'Brien M.J."/>
            <person name="Copetti D."/>
            <person name="Mohd Noor M.I."/>
            <person name="Ong R.C."/>
            <person name="Putra M."/>
            <person name="Sireger I.Z."/>
            <person name="Indrioko S."/>
            <person name="Kosugi Y."/>
            <person name="Izuno A."/>
            <person name="Isagi Y."/>
            <person name="Lee S.L."/>
            <person name="Shimizu K.K."/>
        </authorList>
    </citation>
    <scope>NUCLEOTIDE SEQUENCE [LARGE SCALE GENOMIC DNA]</scope>
    <source>
        <strain evidence="20">214</strain>
    </source>
</reference>
<keyword evidence="15 17" id="KW-0472">Membrane</keyword>
<keyword evidence="21" id="KW-1185">Reference proteome</keyword>
<evidence type="ECO:0000256" key="1">
    <source>
        <dbReference type="ARBA" id="ARBA00004651"/>
    </source>
</evidence>
<dbReference type="Gene3D" id="1.10.238.10">
    <property type="entry name" value="EF-hand"/>
    <property type="match status" value="1"/>
</dbReference>
<evidence type="ECO:0000256" key="17">
    <source>
        <dbReference type="SAM" id="Phobius"/>
    </source>
</evidence>
<organism evidence="20 21">
    <name type="scientific">Rubroshorea leprosula</name>
    <dbReference type="NCBI Taxonomy" id="152421"/>
    <lineage>
        <taxon>Eukaryota</taxon>
        <taxon>Viridiplantae</taxon>
        <taxon>Streptophyta</taxon>
        <taxon>Embryophyta</taxon>
        <taxon>Tracheophyta</taxon>
        <taxon>Spermatophyta</taxon>
        <taxon>Magnoliopsida</taxon>
        <taxon>eudicotyledons</taxon>
        <taxon>Gunneridae</taxon>
        <taxon>Pentapetalae</taxon>
        <taxon>rosids</taxon>
        <taxon>malvids</taxon>
        <taxon>Malvales</taxon>
        <taxon>Dipterocarpaceae</taxon>
        <taxon>Rubroshorea</taxon>
    </lineage>
</organism>
<protein>
    <recommendedName>
        <fullName evidence="19">EF-hand domain-containing protein</fullName>
    </recommendedName>
</protein>
<dbReference type="SUPFAM" id="SSF47473">
    <property type="entry name" value="EF-hand"/>
    <property type="match status" value="1"/>
</dbReference>
<keyword evidence="10" id="KW-0106">Calcium</keyword>
<feature type="signal peptide" evidence="18">
    <location>
        <begin position="1"/>
        <end position="24"/>
    </location>
</feature>
<name>A0AAV5ISB2_9ROSI</name>
<feature type="transmembrane region" description="Helical" evidence="17">
    <location>
        <begin position="545"/>
        <end position="561"/>
    </location>
</feature>
<dbReference type="InterPro" id="IPR018247">
    <property type="entry name" value="EF_Hand_1_Ca_BS"/>
</dbReference>
<feature type="chain" id="PRO_5043786518" description="EF-hand domain-containing protein" evidence="18">
    <location>
        <begin position="25"/>
        <end position="594"/>
    </location>
</feature>
<feature type="transmembrane region" description="Helical" evidence="17">
    <location>
        <begin position="568"/>
        <end position="591"/>
    </location>
</feature>
<comment type="similarity">
    <text evidence="2">Belongs to the Ca(2+):cation antiporter (CaCA) (TC 2.A.19) family.</text>
</comment>
<evidence type="ECO:0000256" key="3">
    <source>
        <dbReference type="ARBA" id="ARBA00022448"/>
    </source>
</evidence>
<dbReference type="InterPro" id="IPR004837">
    <property type="entry name" value="NaCa_Exmemb"/>
</dbReference>
<feature type="transmembrane region" description="Helical" evidence="17">
    <location>
        <begin position="473"/>
        <end position="498"/>
    </location>
</feature>
<keyword evidence="18" id="KW-0732">Signal</keyword>
<dbReference type="FunFam" id="1.20.1420.30:FF:000019">
    <property type="entry name" value="Sodium/calcium exchanger NCL2"/>
    <property type="match status" value="1"/>
</dbReference>
<comment type="subcellular location">
    <subcellularLocation>
        <location evidence="1">Cell membrane</location>
        <topology evidence="1">Multi-pass membrane protein</topology>
    </subcellularLocation>
</comment>
<dbReference type="PROSITE" id="PS00018">
    <property type="entry name" value="EF_HAND_1"/>
    <property type="match status" value="1"/>
</dbReference>
<dbReference type="Proteomes" id="UP001054252">
    <property type="component" value="Unassembled WGS sequence"/>
</dbReference>
<proteinExistence type="inferred from homology"/>
<dbReference type="GO" id="GO:0006814">
    <property type="term" value="P:sodium ion transport"/>
    <property type="evidence" value="ECO:0007669"/>
    <property type="project" value="UniProtKB-KW"/>
</dbReference>
<feature type="transmembrane region" description="Helical" evidence="17">
    <location>
        <begin position="101"/>
        <end position="122"/>
    </location>
</feature>